<dbReference type="Pfam" id="PF00593">
    <property type="entry name" value="TonB_dep_Rec_b-barrel"/>
    <property type="match status" value="1"/>
</dbReference>
<evidence type="ECO:0000256" key="6">
    <source>
        <dbReference type="ARBA" id="ARBA00022692"/>
    </source>
</evidence>
<feature type="domain" description="TonB-dependent receptor-like beta-barrel" evidence="19">
    <location>
        <begin position="266"/>
        <end position="691"/>
    </location>
</feature>
<evidence type="ECO:0000259" key="19">
    <source>
        <dbReference type="Pfam" id="PF00593"/>
    </source>
</evidence>
<evidence type="ECO:0000313" key="22">
    <source>
        <dbReference type="Proteomes" id="UP000515591"/>
    </source>
</evidence>
<dbReference type="InterPro" id="IPR012910">
    <property type="entry name" value="Plug_dom"/>
</dbReference>
<dbReference type="InterPro" id="IPR000531">
    <property type="entry name" value="Beta-barrel_TonB"/>
</dbReference>
<evidence type="ECO:0000256" key="9">
    <source>
        <dbReference type="ARBA" id="ARBA00023065"/>
    </source>
</evidence>
<evidence type="ECO:0000256" key="12">
    <source>
        <dbReference type="ARBA" id="ARBA00023170"/>
    </source>
</evidence>
<evidence type="ECO:0000256" key="13">
    <source>
        <dbReference type="ARBA" id="ARBA00023237"/>
    </source>
</evidence>
<keyword evidence="11 14" id="KW-0472">Membrane</keyword>
<feature type="chain" id="PRO_5028485558" evidence="18">
    <location>
        <begin position="21"/>
        <end position="723"/>
    </location>
</feature>
<dbReference type="Pfam" id="PF07715">
    <property type="entry name" value="Plug"/>
    <property type="match status" value="1"/>
</dbReference>
<dbReference type="GO" id="GO:0009279">
    <property type="term" value="C:cell outer membrane"/>
    <property type="evidence" value="ECO:0007669"/>
    <property type="project" value="UniProtKB-SubCell"/>
</dbReference>
<comment type="subcellular location">
    <subcellularLocation>
        <location evidence="1 14">Cell outer membrane</location>
        <topology evidence="1 14">Multi-pass membrane protein</topology>
    </subcellularLocation>
</comment>
<accession>A0A6S5RN78</accession>
<keyword evidence="6 14" id="KW-0812">Transmembrane</keyword>
<name>A0A6S5RN78_9GAMM</name>
<evidence type="ECO:0000256" key="5">
    <source>
        <dbReference type="ARBA" id="ARBA00022496"/>
    </source>
</evidence>
<evidence type="ECO:0000256" key="2">
    <source>
        <dbReference type="ARBA" id="ARBA00009810"/>
    </source>
</evidence>
<feature type="short sequence motif" description="TonB C-terminal box" evidence="15">
    <location>
        <begin position="706"/>
        <end position="723"/>
    </location>
</feature>
<dbReference type="GO" id="GO:0015344">
    <property type="term" value="F:siderophore uptake transmembrane transporter activity"/>
    <property type="evidence" value="ECO:0007669"/>
    <property type="project" value="TreeGrafter"/>
</dbReference>
<evidence type="ECO:0000256" key="7">
    <source>
        <dbReference type="ARBA" id="ARBA00022729"/>
    </source>
</evidence>
<dbReference type="InterPro" id="IPR010105">
    <property type="entry name" value="TonB_sidphr_rcpt"/>
</dbReference>
<dbReference type="Gene3D" id="2.170.130.10">
    <property type="entry name" value="TonB-dependent receptor, plug domain"/>
    <property type="match status" value="1"/>
</dbReference>
<keyword evidence="10 16" id="KW-0798">TonB box</keyword>
<evidence type="ECO:0000313" key="21">
    <source>
        <dbReference type="EMBL" id="BBT16848.1"/>
    </source>
</evidence>
<protein>
    <submittedName>
        <fullName evidence="21">TonB-dependent receptor</fullName>
    </submittedName>
</protein>
<evidence type="ECO:0000256" key="16">
    <source>
        <dbReference type="RuleBase" id="RU003357"/>
    </source>
</evidence>
<dbReference type="PROSITE" id="PS01156">
    <property type="entry name" value="TONB_DEPENDENT_REC_2"/>
    <property type="match status" value="1"/>
</dbReference>
<dbReference type="RefSeq" id="WP_182850064.1">
    <property type="nucleotide sequence ID" value="NZ_AP022213.1"/>
</dbReference>
<evidence type="ECO:0000256" key="15">
    <source>
        <dbReference type="PROSITE-ProRule" id="PRU10144"/>
    </source>
</evidence>
<reference evidence="21 22" key="1">
    <citation type="submission" date="2019-12" db="EMBL/GenBank/DDBJ databases">
        <title>complete genome sequences of Pseudomonas otitidis str. WP8-S17-CRE-03 isolated from wastewater treatment plant effluent.</title>
        <authorList>
            <person name="Sekizuka T."/>
            <person name="Itokawa K."/>
            <person name="Yatsu K."/>
            <person name="Inamine Y."/>
            <person name="Kuroda M."/>
        </authorList>
    </citation>
    <scope>NUCLEOTIDE SEQUENCE [LARGE SCALE GENOMIC DNA]</scope>
    <source>
        <strain evidence="21 22">WP8-S17-CRE-03</strain>
    </source>
</reference>
<dbReference type="CDD" id="cd01347">
    <property type="entry name" value="ligand_gated_channel"/>
    <property type="match status" value="1"/>
</dbReference>
<evidence type="ECO:0000256" key="4">
    <source>
        <dbReference type="ARBA" id="ARBA00022452"/>
    </source>
</evidence>
<dbReference type="PROSITE" id="PS51257">
    <property type="entry name" value="PROKAR_LIPOPROTEIN"/>
    <property type="match status" value="1"/>
</dbReference>
<dbReference type="NCBIfam" id="TIGR01783">
    <property type="entry name" value="TonB-siderophor"/>
    <property type="match status" value="1"/>
</dbReference>
<keyword evidence="5" id="KW-0410">Iron transport</keyword>
<evidence type="ECO:0000256" key="14">
    <source>
        <dbReference type="PROSITE-ProRule" id="PRU01360"/>
    </source>
</evidence>
<evidence type="ECO:0000256" key="17">
    <source>
        <dbReference type="SAM" id="MobiDB-lite"/>
    </source>
</evidence>
<evidence type="ECO:0000256" key="10">
    <source>
        <dbReference type="ARBA" id="ARBA00023077"/>
    </source>
</evidence>
<dbReference type="InterPro" id="IPR010917">
    <property type="entry name" value="TonB_rcpt_CS"/>
</dbReference>
<dbReference type="Gene3D" id="2.40.170.20">
    <property type="entry name" value="TonB-dependent receptor, beta-barrel domain"/>
    <property type="match status" value="1"/>
</dbReference>
<dbReference type="PANTHER" id="PTHR32552">
    <property type="entry name" value="FERRICHROME IRON RECEPTOR-RELATED"/>
    <property type="match status" value="1"/>
</dbReference>
<feature type="signal peptide" evidence="18">
    <location>
        <begin position="1"/>
        <end position="20"/>
    </location>
</feature>
<organism evidence="21 22">
    <name type="scientific">Metapseudomonas otitidis</name>
    <dbReference type="NCBI Taxonomy" id="319939"/>
    <lineage>
        <taxon>Bacteria</taxon>
        <taxon>Pseudomonadati</taxon>
        <taxon>Pseudomonadota</taxon>
        <taxon>Gammaproteobacteria</taxon>
        <taxon>Pseudomonadales</taxon>
        <taxon>Pseudomonadaceae</taxon>
        <taxon>Metapseudomonas</taxon>
    </lineage>
</organism>
<evidence type="ECO:0000256" key="1">
    <source>
        <dbReference type="ARBA" id="ARBA00004571"/>
    </source>
</evidence>
<keyword evidence="3 14" id="KW-0813">Transport</keyword>
<dbReference type="InterPro" id="IPR039426">
    <property type="entry name" value="TonB-dep_rcpt-like"/>
</dbReference>
<comment type="similarity">
    <text evidence="2 14 16">Belongs to the TonB-dependent receptor family.</text>
</comment>
<dbReference type="AlphaFoldDB" id="A0A6S5RN78"/>
<evidence type="ECO:0000256" key="18">
    <source>
        <dbReference type="SAM" id="SignalP"/>
    </source>
</evidence>
<dbReference type="GO" id="GO:0038023">
    <property type="term" value="F:signaling receptor activity"/>
    <property type="evidence" value="ECO:0007669"/>
    <property type="project" value="InterPro"/>
</dbReference>
<dbReference type="EMBL" id="AP022213">
    <property type="protein sequence ID" value="BBT16848.1"/>
    <property type="molecule type" value="Genomic_DNA"/>
</dbReference>
<keyword evidence="7 18" id="KW-0732">Signal</keyword>
<proteinExistence type="inferred from homology"/>
<dbReference type="PROSITE" id="PS52016">
    <property type="entry name" value="TONB_DEPENDENT_REC_3"/>
    <property type="match status" value="1"/>
</dbReference>
<keyword evidence="8" id="KW-0408">Iron</keyword>
<keyword evidence="12 21" id="KW-0675">Receptor</keyword>
<evidence type="ECO:0000256" key="11">
    <source>
        <dbReference type="ARBA" id="ARBA00023136"/>
    </source>
</evidence>
<evidence type="ECO:0000256" key="3">
    <source>
        <dbReference type="ARBA" id="ARBA00022448"/>
    </source>
</evidence>
<keyword evidence="9" id="KW-0406">Ion transport</keyword>
<feature type="domain" description="TonB-dependent receptor plug" evidence="20">
    <location>
        <begin position="61"/>
        <end position="160"/>
    </location>
</feature>
<dbReference type="InterPro" id="IPR037066">
    <property type="entry name" value="Plug_dom_sf"/>
</dbReference>
<dbReference type="PANTHER" id="PTHR32552:SF84">
    <property type="entry name" value="TONB-DEPENDENT RECEPTOR-RELATED"/>
    <property type="match status" value="1"/>
</dbReference>
<dbReference type="InterPro" id="IPR036942">
    <property type="entry name" value="Beta-barrel_TonB_sf"/>
</dbReference>
<sequence>MTPKYTCLALAICACNLAYAAENKHDALELPTSTVNADREKQPGLDLDSQSPGTSRLGLSLRENPASVAVADREKIDRIGARNFLDVANALPGVNASAPPGWGGYVAYRGFNGAQVNQLFNGISLQYSAANRPVDAWIYDRVELVGGPSSFLHGSGSVGGSLNYITRLASREDSGEARIRYARFDDRETSIGINRALNDGPGPRHYARLDFSRNDSNGYIDRQERGASNVAFSLLSDLTDRLSHTLAVEYLEEKEDSPYWGAPTLNANRTGELKIDRHDRFSNYNVDDGRYEQRTRWLRSITDYQVDDATSLRNTFYHYEGQRDYRNLEVYKYNAAGNIVRSSAYLQRHDQELNGNRLELLHKGELFGRVSDWAFGLDYSVNQQSVYPRSSSGTVDIVTPGNPDPGSFDDIPGMASGLVKARSNEVRTTSGFAENRQQLTDSLSLITALRYDHIELDATNHGAVSANAPSSFERRWDAITGRAGLVWQFTSDANLYVQYSTSAEPPGGTLTGASFTQVRDYDLSTGKQLEVGSKLDFDEGRGSATVAAYRIVRKDFPISDVNNPNGTVQAGQQTSDGVELAASYRFTPQWTLEGNVAWVDARFDDFNETVGGVNVSRKGKTPVNIPDRLANLWLTWEPVQGWRTGVDARYVSAVYANNANTQWVPSYTLYGAFVEHQLDANTKVSARLRNLTDEVYARFIHQSNAQYYLGEPRSLEVALDLRF</sequence>
<keyword evidence="13 14" id="KW-0998">Cell outer membrane</keyword>
<gene>
    <name evidence="21" type="ORF">WP8S17C03_28970</name>
</gene>
<evidence type="ECO:0000259" key="20">
    <source>
        <dbReference type="Pfam" id="PF07715"/>
    </source>
</evidence>
<keyword evidence="4 14" id="KW-1134">Transmembrane beta strand</keyword>
<dbReference type="SUPFAM" id="SSF56935">
    <property type="entry name" value="Porins"/>
    <property type="match status" value="1"/>
</dbReference>
<evidence type="ECO:0000256" key="8">
    <source>
        <dbReference type="ARBA" id="ARBA00023004"/>
    </source>
</evidence>
<feature type="region of interest" description="Disordered" evidence="17">
    <location>
        <begin position="35"/>
        <end position="58"/>
    </location>
</feature>
<dbReference type="GO" id="GO:0015891">
    <property type="term" value="P:siderophore transport"/>
    <property type="evidence" value="ECO:0007669"/>
    <property type="project" value="InterPro"/>
</dbReference>
<dbReference type="Proteomes" id="UP000515591">
    <property type="component" value="Chromosome"/>
</dbReference>